<keyword evidence="3" id="KW-1185">Reference proteome</keyword>
<comment type="caution">
    <text evidence="2">The sequence shown here is derived from an EMBL/GenBank/DDBJ whole genome shotgun (WGS) entry which is preliminary data.</text>
</comment>
<dbReference type="Gene3D" id="3.30.70.100">
    <property type="match status" value="1"/>
</dbReference>
<evidence type="ECO:0000313" key="2">
    <source>
        <dbReference type="EMBL" id="MBR9728450.1"/>
    </source>
</evidence>
<proteinExistence type="predicted"/>
<dbReference type="EMBL" id="JAAIKR010000010">
    <property type="protein sequence ID" value="MBR9728450.1"/>
    <property type="molecule type" value="Genomic_DNA"/>
</dbReference>
<dbReference type="SUPFAM" id="SSF54909">
    <property type="entry name" value="Dimeric alpha+beta barrel"/>
    <property type="match status" value="1"/>
</dbReference>
<feature type="domain" description="NIPSNAP" evidence="1">
    <location>
        <begin position="4"/>
        <end position="96"/>
    </location>
</feature>
<evidence type="ECO:0000313" key="3">
    <source>
        <dbReference type="Proteomes" id="UP000811844"/>
    </source>
</evidence>
<gene>
    <name evidence="2" type="ORF">G3R48_10740</name>
</gene>
<sequence length="104" mass="12669">MKIVELRKYLIKPNKKHEWLTFMNNEVLPYQRSKGMSIIQTYTHTDSNGNDYFIWLREFENEQARQDVYKNTYNDRWIENIRPKVFTLIDKDSIEVTLLNPVQL</sequence>
<reference evidence="2 3" key="1">
    <citation type="submission" date="2020-02" db="EMBL/GenBank/DDBJ databases">
        <title>Shewanella WXL01 sp. nov., a marine bacterium isolated from green algae in Luhuitou Fringing Reef (Northern South China Sea).</title>
        <authorList>
            <person name="Wang X."/>
        </authorList>
    </citation>
    <scope>NUCLEOTIDE SEQUENCE [LARGE SCALE GENOMIC DNA]</scope>
    <source>
        <strain evidence="2 3">MCCC 1A01895</strain>
    </source>
</reference>
<dbReference type="InterPro" id="IPR012577">
    <property type="entry name" value="NIPSNAP"/>
</dbReference>
<name>A0ABS5I562_9GAMM</name>
<dbReference type="Proteomes" id="UP000811844">
    <property type="component" value="Unassembled WGS sequence"/>
</dbReference>
<accession>A0ABS5I562</accession>
<dbReference type="Pfam" id="PF07978">
    <property type="entry name" value="NIPSNAP"/>
    <property type="match status" value="1"/>
</dbReference>
<organism evidence="2 3">
    <name type="scientific">Shewanella intestini</name>
    <dbReference type="NCBI Taxonomy" id="2017544"/>
    <lineage>
        <taxon>Bacteria</taxon>
        <taxon>Pseudomonadati</taxon>
        <taxon>Pseudomonadota</taxon>
        <taxon>Gammaproteobacteria</taxon>
        <taxon>Alteromonadales</taxon>
        <taxon>Shewanellaceae</taxon>
        <taxon>Shewanella</taxon>
    </lineage>
</organism>
<dbReference type="InterPro" id="IPR011008">
    <property type="entry name" value="Dimeric_a/b-barrel"/>
</dbReference>
<evidence type="ECO:0000259" key="1">
    <source>
        <dbReference type="Pfam" id="PF07978"/>
    </source>
</evidence>
<protein>
    <recommendedName>
        <fullName evidence="1">NIPSNAP domain-containing protein</fullName>
    </recommendedName>
</protein>
<dbReference type="RefSeq" id="WP_153663948.1">
    <property type="nucleotide sequence ID" value="NZ_JAAIKR010000010.1"/>
</dbReference>